<keyword evidence="2 3" id="KW-0472">Membrane</keyword>
<dbReference type="PANTHER" id="PTHR46825:SF11">
    <property type="entry name" value="PENICILLIN-BINDING PROTEIN 4"/>
    <property type="match status" value="1"/>
</dbReference>
<keyword evidence="3" id="KW-1133">Transmembrane helix</keyword>
<proteinExistence type="predicted"/>
<accession>A0ABY6HPD7</accession>
<sequence>MSRIITHKKSMSVLLFFMITMGGISGGIRLVKGPIKPVSIPIGDYSFTTKVVDFKINQIIRRYDVPGAAVSLLDEQEIIMEKYYGWANEDAKISFSNTTVLKIGSITKLFTAIEIMHLVEDGLIDLDHPLTDYLPEFYIKSHFNSTPITIRHILSHRAGLPRNDNLELWHWDNGTDCLKDQMKSLAESTLSYPAGTRYKYSNIGYDLLAHVIESLRNQSFVYYMEENFFHKWNMRGTHYFSSDFIDPSLISVGYYQNGHETVPYHDMDINSLGSGAMLSQMGDLQKFFQILVKDAGSEEERILSFDTINAMYDLQYCSDRDPQETGLGFQINTHKLAKKVVFHTGVNLGRHSCFAYIPETKQGVILFGNHDNFEEPAKNLIFEILELMLETKTGISPQKIVSKDEIYISQAELEQYVGTYIIDGQIATIKTSNRGLKINYLDQNMRMIPINSTTFKLKHWFLGEMGYEVRFISGSSFSGESDLIMILSLEKSHYIFCPRIYPLENFDLSGNYTLFHRVCSLYTESKEFGNTKIEKRDGFCFIPLLKAVLVPFSSKEVLIIGGLWDGETIFIQDQGEHLEFQNMIFFRQK</sequence>
<dbReference type="InterPro" id="IPR050491">
    <property type="entry name" value="AmpC-like"/>
</dbReference>
<evidence type="ECO:0000256" key="1">
    <source>
        <dbReference type="ARBA" id="ARBA00004370"/>
    </source>
</evidence>
<evidence type="ECO:0000259" key="4">
    <source>
        <dbReference type="Pfam" id="PF00144"/>
    </source>
</evidence>
<keyword evidence="5" id="KW-0031">Aminopeptidase</keyword>
<keyword evidence="5" id="KW-0378">Hydrolase</keyword>
<protein>
    <submittedName>
        <fullName evidence="5">D-aminopeptidase</fullName>
        <ecNumber evidence="5">3.4.11.19</ecNumber>
    </submittedName>
</protein>
<dbReference type="EMBL" id="CP104013">
    <property type="protein sequence ID" value="UYP44757.1"/>
    <property type="molecule type" value="Genomic_DNA"/>
</dbReference>
<gene>
    <name evidence="5" type="ORF">NEF87_001042</name>
</gene>
<dbReference type="Gene3D" id="3.40.710.10">
    <property type="entry name" value="DD-peptidase/beta-lactamase superfamily"/>
    <property type="match status" value="1"/>
</dbReference>
<dbReference type="InterPro" id="IPR001466">
    <property type="entry name" value="Beta-lactam-related"/>
</dbReference>
<dbReference type="EC" id="3.4.11.19" evidence="5"/>
<keyword evidence="5" id="KW-0645">Protease</keyword>
<dbReference type="Proteomes" id="UP001208689">
    <property type="component" value="Chromosome"/>
</dbReference>
<feature type="domain" description="Beta-lactamase-related" evidence="4">
    <location>
        <begin position="57"/>
        <end position="379"/>
    </location>
</feature>
<evidence type="ECO:0000256" key="2">
    <source>
        <dbReference type="ARBA" id="ARBA00023136"/>
    </source>
</evidence>
<keyword evidence="6" id="KW-1185">Reference proteome</keyword>
<evidence type="ECO:0000256" key="3">
    <source>
        <dbReference type="SAM" id="Phobius"/>
    </source>
</evidence>
<feature type="transmembrane region" description="Helical" evidence="3">
    <location>
        <begin position="12"/>
        <end position="31"/>
    </location>
</feature>
<dbReference type="Pfam" id="PF00144">
    <property type="entry name" value="Beta-lactamase"/>
    <property type="match status" value="1"/>
</dbReference>
<dbReference type="GO" id="GO:0004177">
    <property type="term" value="F:aminopeptidase activity"/>
    <property type="evidence" value="ECO:0007669"/>
    <property type="project" value="UniProtKB-KW"/>
</dbReference>
<dbReference type="SUPFAM" id="SSF56601">
    <property type="entry name" value="beta-lactamase/transpeptidase-like"/>
    <property type="match status" value="1"/>
</dbReference>
<dbReference type="PANTHER" id="PTHR46825">
    <property type="entry name" value="D-ALANYL-D-ALANINE-CARBOXYPEPTIDASE/ENDOPEPTIDASE AMPH"/>
    <property type="match status" value="1"/>
</dbReference>
<evidence type="ECO:0000313" key="5">
    <source>
        <dbReference type="EMBL" id="UYP44757.1"/>
    </source>
</evidence>
<comment type="subcellular location">
    <subcellularLocation>
        <location evidence="1">Membrane</location>
    </subcellularLocation>
</comment>
<reference evidence="5" key="1">
    <citation type="submission" date="2022-09" db="EMBL/GenBank/DDBJ databases">
        <title>Actin cytoskeleton and complex cell architecture in an #Asgard archaeon.</title>
        <authorList>
            <person name="Ponce Toledo R.I."/>
            <person name="Schleper C."/>
            <person name="Rodrigues Oliveira T."/>
            <person name="Wollweber F."/>
            <person name="Xu J."/>
            <person name="Rittmann S."/>
            <person name="Klingl A."/>
            <person name="Pilhofer M."/>
        </authorList>
    </citation>
    <scope>NUCLEOTIDE SEQUENCE</scope>
    <source>
        <strain evidence="5">B-35</strain>
    </source>
</reference>
<name>A0ABY6HPD7_9ARCH</name>
<keyword evidence="3" id="KW-0812">Transmembrane</keyword>
<organism evidence="5 6">
    <name type="scientific">Candidatus Lokiarchaeum ossiferum</name>
    <dbReference type="NCBI Taxonomy" id="2951803"/>
    <lineage>
        <taxon>Archaea</taxon>
        <taxon>Promethearchaeati</taxon>
        <taxon>Promethearchaeota</taxon>
        <taxon>Promethearchaeia</taxon>
        <taxon>Promethearchaeales</taxon>
        <taxon>Promethearchaeaceae</taxon>
        <taxon>Candidatus Lokiarchaeum</taxon>
    </lineage>
</organism>
<evidence type="ECO:0000313" key="6">
    <source>
        <dbReference type="Proteomes" id="UP001208689"/>
    </source>
</evidence>
<dbReference type="InterPro" id="IPR012338">
    <property type="entry name" value="Beta-lactam/transpept-like"/>
</dbReference>